<organism evidence="3">
    <name type="scientific">Davidia involucrata</name>
    <name type="common">Dove tree</name>
    <dbReference type="NCBI Taxonomy" id="16924"/>
    <lineage>
        <taxon>Eukaryota</taxon>
        <taxon>Viridiplantae</taxon>
        <taxon>Streptophyta</taxon>
        <taxon>Embryophyta</taxon>
        <taxon>Tracheophyta</taxon>
        <taxon>Spermatophyta</taxon>
        <taxon>Magnoliopsida</taxon>
        <taxon>eudicotyledons</taxon>
        <taxon>Gunneridae</taxon>
        <taxon>Pentapetalae</taxon>
        <taxon>asterids</taxon>
        <taxon>Cornales</taxon>
        <taxon>Nyssaceae</taxon>
        <taxon>Davidia</taxon>
    </lineage>
</organism>
<protein>
    <recommendedName>
        <fullName evidence="2">DUF7745 domain-containing protein</fullName>
    </recommendedName>
</protein>
<dbReference type="InterPro" id="IPR056647">
    <property type="entry name" value="DUF7745"/>
</dbReference>
<evidence type="ECO:0000259" key="2">
    <source>
        <dbReference type="Pfam" id="PF24924"/>
    </source>
</evidence>
<reference evidence="3" key="1">
    <citation type="submission" date="2019-08" db="EMBL/GenBank/DDBJ databases">
        <title>Reference gene set and small RNA set construction with multiple tissues from Davidia involucrata Baill.</title>
        <authorList>
            <person name="Yang H."/>
            <person name="Zhou C."/>
            <person name="Li G."/>
            <person name="Wang J."/>
            <person name="Gao P."/>
            <person name="Wang M."/>
            <person name="Wang R."/>
            <person name="Zhao Y."/>
        </authorList>
    </citation>
    <scope>NUCLEOTIDE SEQUENCE</scope>
    <source>
        <tissue evidence="3">Mixed with DoveR01_LX</tissue>
    </source>
</reference>
<keyword evidence="1" id="KW-0175">Coiled coil</keyword>
<evidence type="ECO:0000313" key="3">
    <source>
        <dbReference type="EMBL" id="MPA35066.1"/>
    </source>
</evidence>
<dbReference type="EMBL" id="GHES01004507">
    <property type="protein sequence ID" value="MPA35066.1"/>
    <property type="molecule type" value="Transcribed_RNA"/>
</dbReference>
<gene>
    <name evidence="3" type="ORF">Din_004507</name>
</gene>
<dbReference type="PANTHER" id="PTHR48200">
    <property type="entry name" value="PROTEIN, PUTATIVE-RELATED"/>
    <property type="match status" value="1"/>
</dbReference>
<evidence type="ECO:0000256" key="1">
    <source>
        <dbReference type="SAM" id="Coils"/>
    </source>
</evidence>
<accession>A0A5B6YUQ2</accession>
<dbReference type="AlphaFoldDB" id="A0A5B6YUQ2"/>
<dbReference type="PANTHER" id="PTHR48200:SF1">
    <property type="entry name" value="AMINOTRANSFERASE-LIKE PLANT MOBILE DOMAIN-CONTAINING PROTEIN"/>
    <property type="match status" value="1"/>
</dbReference>
<sequence length="402" mass="45787">MTPLVEEYHHLLSIPIEWTQSAEPTFIHGFRDEFSHFQGLRRLVLGPGLNLVEGTCTSAYLTDLFGVSGSLYHTPNPSIASNNRWKTRRPWVFILCLFSTFLFPRANGAVDLSLMGIVLAVQRKRTIILMILAETYRALTRCSRGPSHFFTGVAMLLQFWGLHHLRSPHRMHPYYWFHTDLIEMINQDIRALAFPADLSDWTFQLSTATGEQLIWFIGWANPHCATIRGYQHPFLPLIGLNSVVPYAPSRVLRQLGRSQGIPFVGNMGVYSFNYSMDIDRSHALAARETWRGHHIFDSPGTTMDGVIWSTSYNYDHWLESVLAGRTMTQAVTLMGQEPLGALGYVDYVTEASLRIQRIEEAHLRDEQRLIAEIERLRAEVEAQRALTVQQAIATIAQESKTE</sequence>
<feature type="coiled-coil region" evidence="1">
    <location>
        <begin position="359"/>
        <end position="386"/>
    </location>
</feature>
<dbReference type="Pfam" id="PF24924">
    <property type="entry name" value="DUF7745"/>
    <property type="match status" value="1"/>
</dbReference>
<proteinExistence type="predicted"/>
<feature type="domain" description="DUF7745" evidence="2">
    <location>
        <begin position="68"/>
        <end position="258"/>
    </location>
</feature>
<name>A0A5B6YUQ2_DAVIN</name>